<accession>A0A6H3NP53</accession>
<dbReference type="RefSeq" id="WP_135781510.1">
    <property type="nucleotide sequence ID" value="NZ_RQHU01000022.1"/>
</dbReference>
<sequence>MKSTKVISNLSEQAPLRYEIETIWGEEKDRKFVLTIARLPEYAPKNPTNDVIDISNNNNLLGFANDLAIGFGTFRLALPAISTLEKKIVLNFNADYLREMTHEELLFVQSKIAETLNFLNSQLTNDINYINQIDFPFEN</sequence>
<evidence type="ECO:0000313" key="2">
    <source>
        <dbReference type="Proteomes" id="UP000297649"/>
    </source>
</evidence>
<keyword evidence="2" id="KW-1185">Reference proteome</keyword>
<gene>
    <name evidence="1" type="ORF">EHR08_17060</name>
</gene>
<dbReference type="AlphaFoldDB" id="A0A6H3NP53"/>
<comment type="caution">
    <text evidence="1">The sequence shown here is derived from an EMBL/GenBank/DDBJ whole genome shotgun (WGS) entry which is preliminary data.</text>
</comment>
<organism evidence="1 2">
    <name type="scientific">Leptospira bandrabouensis</name>
    <dbReference type="NCBI Taxonomy" id="2484903"/>
    <lineage>
        <taxon>Bacteria</taxon>
        <taxon>Pseudomonadati</taxon>
        <taxon>Spirochaetota</taxon>
        <taxon>Spirochaetia</taxon>
        <taxon>Leptospirales</taxon>
        <taxon>Leptospiraceae</taxon>
        <taxon>Leptospira</taxon>
    </lineage>
</organism>
<evidence type="ECO:0000313" key="1">
    <source>
        <dbReference type="EMBL" id="TGN11602.1"/>
    </source>
</evidence>
<protein>
    <submittedName>
        <fullName evidence="1">Uncharacterized protein</fullName>
    </submittedName>
</protein>
<dbReference type="Proteomes" id="UP000297649">
    <property type="component" value="Unassembled WGS sequence"/>
</dbReference>
<dbReference type="EMBL" id="RQHU01000022">
    <property type="protein sequence ID" value="TGN11602.1"/>
    <property type="molecule type" value="Genomic_DNA"/>
</dbReference>
<reference evidence="1" key="1">
    <citation type="journal article" date="2019" name="PLoS Negl. Trop. Dis.">
        <title>Revisiting the worldwide diversity of Leptospira species in the environment.</title>
        <authorList>
            <person name="Vincent A.T."/>
            <person name="Schiettekatte O."/>
            <person name="Bourhy P."/>
            <person name="Veyrier F.J."/>
            <person name="Picardeau M."/>
        </authorList>
    </citation>
    <scope>NUCLEOTIDE SEQUENCE [LARGE SCALE GENOMIC DNA]</scope>
    <source>
        <strain evidence="1">201601109</strain>
    </source>
</reference>
<name>A0A6H3NP53_9LEPT</name>
<proteinExistence type="predicted"/>